<keyword evidence="11" id="KW-1185">Reference proteome</keyword>
<keyword evidence="4" id="KW-0547">Nucleotide-binding</keyword>
<evidence type="ECO:0000256" key="4">
    <source>
        <dbReference type="ARBA" id="ARBA00022741"/>
    </source>
</evidence>
<evidence type="ECO:0000256" key="2">
    <source>
        <dbReference type="ARBA" id="ARBA00022527"/>
    </source>
</evidence>
<evidence type="ECO:0000259" key="9">
    <source>
        <dbReference type="PROSITE" id="PS50011"/>
    </source>
</evidence>
<sequence>MNMTFKSWTSPFTTLLCHRPWTPPSAIAPRLSASQLVEEEKTPYYRPERFYPVQLGQVLHGRYQIATKLGYGSSSTVWLARDLCRLFMHPQQPGFANEFCSWRWKSERYVAIKITSRGPCAPKDDICQELALLKHISKANPRHDGWHFVRKLVDSFHVSGVDGKHACLVFEPMREPLWLYSRRFIGNVIPPNVFKVMLQMILHGLDYLHTECEIIHTDLKPDNVMVKVEDPAILQRDAQDEQRNPLPQKHLDGRIIYLSRNDYGQFSAPTGVVQIVDFDLSVFGNIPRTGCIQADVYRAPEVILDAGYSYSADIWSLGVMLWDLLEGRKLFNVIHPSQNDDYDEHLHLAYITSLLGSPPSELTSARRAHMFYDSNGSFRNPSLLPGNFSFESSISGMNGAEKEMFINFAKRMIRWCPNERSTAKELLEDPWLYTDFPQVDP</sequence>
<keyword evidence="2" id="KW-0723">Serine/threonine-protein kinase</keyword>
<evidence type="ECO:0000313" key="10">
    <source>
        <dbReference type="EMBL" id="KXS93469.1"/>
    </source>
</evidence>
<evidence type="ECO:0000256" key="8">
    <source>
        <dbReference type="ARBA" id="ARBA00048679"/>
    </source>
</evidence>
<dbReference type="Proteomes" id="UP000070133">
    <property type="component" value="Unassembled WGS sequence"/>
</dbReference>
<name>A0A139GTF6_9PEZI</name>
<dbReference type="EMBL" id="LFZN01000538">
    <property type="protein sequence ID" value="KXS93469.1"/>
    <property type="molecule type" value="Genomic_DNA"/>
</dbReference>
<dbReference type="PROSITE" id="PS50011">
    <property type="entry name" value="PROTEIN_KINASE_DOM"/>
    <property type="match status" value="1"/>
</dbReference>
<keyword evidence="5" id="KW-0418">Kinase</keyword>
<feature type="domain" description="Protein kinase" evidence="9">
    <location>
        <begin position="63"/>
        <end position="432"/>
    </location>
</feature>
<evidence type="ECO:0000256" key="6">
    <source>
        <dbReference type="ARBA" id="ARBA00022840"/>
    </source>
</evidence>
<dbReference type="Gene3D" id="3.30.200.20">
    <property type="entry name" value="Phosphorylase Kinase, domain 1"/>
    <property type="match status" value="1"/>
</dbReference>
<dbReference type="SMART" id="SM00220">
    <property type="entry name" value="S_TKc"/>
    <property type="match status" value="1"/>
</dbReference>
<gene>
    <name evidence="10" type="ORF">AC578_9220</name>
</gene>
<dbReference type="AlphaFoldDB" id="A0A139GTF6"/>
<dbReference type="Pfam" id="PF00069">
    <property type="entry name" value="Pkinase"/>
    <property type="match status" value="1"/>
</dbReference>
<dbReference type="EC" id="2.7.11.1" evidence="1"/>
<dbReference type="InterPro" id="IPR051334">
    <property type="entry name" value="SRPK"/>
</dbReference>
<comment type="catalytic activity">
    <reaction evidence="7">
        <text>L-threonyl-[protein] + ATP = O-phospho-L-threonyl-[protein] + ADP + H(+)</text>
        <dbReference type="Rhea" id="RHEA:46608"/>
        <dbReference type="Rhea" id="RHEA-COMP:11060"/>
        <dbReference type="Rhea" id="RHEA-COMP:11605"/>
        <dbReference type="ChEBI" id="CHEBI:15378"/>
        <dbReference type="ChEBI" id="CHEBI:30013"/>
        <dbReference type="ChEBI" id="CHEBI:30616"/>
        <dbReference type="ChEBI" id="CHEBI:61977"/>
        <dbReference type="ChEBI" id="CHEBI:456216"/>
        <dbReference type="EC" id="2.7.11.1"/>
    </reaction>
</comment>
<evidence type="ECO:0000256" key="7">
    <source>
        <dbReference type="ARBA" id="ARBA00047899"/>
    </source>
</evidence>
<dbReference type="GO" id="GO:0005524">
    <property type="term" value="F:ATP binding"/>
    <property type="evidence" value="ECO:0007669"/>
    <property type="project" value="UniProtKB-KW"/>
</dbReference>
<dbReference type="PANTHER" id="PTHR47634">
    <property type="entry name" value="PROTEIN KINASE DOMAIN-CONTAINING PROTEIN-RELATED"/>
    <property type="match status" value="1"/>
</dbReference>
<dbReference type="PANTHER" id="PTHR47634:SF9">
    <property type="entry name" value="PROTEIN KINASE DOMAIN-CONTAINING PROTEIN-RELATED"/>
    <property type="match status" value="1"/>
</dbReference>
<evidence type="ECO:0000256" key="3">
    <source>
        <dbReference type="ARBA" id="ARBA00022679"/>
    </source>
</evidence>
<keyword evidence="6" id="KW-0067">ATP-binding</keyword>
<proteinExistence type="predicted"/>
<dbReference type="InterPro" id="IPR011009">
    <property type="entry name" value="Kinase-like_dom_sf"/>
</dbReference>
<dbReference type="SUPFAM" id="SSF56112">
    <property type="entry name" value="Protein kinase-like (PK-like)"/>
    <property type="match status" value="1"/>
</dbReference>
<evidence type="ECO:0000256" key="1">
    <source>
        <dbReference type="ARBA" id="ARBA00012513"/>
    </source>
</evidence>
<dbReference type="GO" id="GO:0050684">
    <property type="term" value="P:regulation of mRNA processing"/>
    <property type="evidence" value="ECO:0007669"/>
    <property type="project" value="TreeGrafter"/>
</dbReference>
<dbReference type="STRING" id="321146.A0A139GTF6"/>
<dbReference type="OrthoDB" id="5979581at2759"/>
<keyword evidence="3" id="KW-0808">Transferase</keyword>
<accession>A0A139GTF6</accession>
<dbReference type="PROSITE" id="PS00108">
    <property type="entry name" value="PROTEIN_KINASE_ST"/>
    <property type="match status" value="1"/>
</dbReference>
<dbReference type="InterPro" id="IPR008271">
    <property type="entry name" value="Ser/Thr_kinase_AS"/>
</dbReference>
<organism evidence="10 11">
    <name type="scientific">Pseudocercospora eumusae</name>
    <dbReference type="NCBI Taxonomy" id="321146"/>
    <lineage>
        <taxon>Eukaryota</taxon>
        <taxon>Fungi</taxon>
        <taxon>Dikarya</taxon>
        <taxon>Ascomycota</taxon>
        <taxon>Pezizomycotina</taxon>
        <taxon>Dothideomycetes</taxon>
        <taxon>Dothideomycetidae</taxon>
        <taxon>Mycosphaerellales</taxon>
        <taxon>Mycosphaerellaceae</taxon>
        <taxon>Pseudocercospora</taxon>
    </lineage>
</organism>
<dbReference type="InterPro" id="IPR000719">
    <property type="entry name" value="Prot_kinase_dom"/>
</dbReference>
<comment type="catalytic activity">
    <reaction evidence="8">
        <text>L-seryl-[protein] + ATP = O-phospho-L-seryl-[protein] + ADP + H(+)</text>
        <dbReference type="Rhea" id="RHEA:17989"/>
        <dbReference type="Rhea" id="RHEA-COMP:9863"/>
        <dbReference type="Rhea" id="RHEA-COMP:11604"/>
        <dbReference type="ChEBI" id="CHEBI:15378"/>
        <dbReference type="ChEBI" id="CHEBI:29999"/>
        <dbReference type="ChEBI" id="CHEBI:30616"/>
        <dbReference type="ChEBI" id="CHEBI:83421"/>
        <dbReference type="ChEBI" id="CHEBI:456216"/>
        <dbReference type="EC" id="2.7.11.1"/>
    </reaction>
</comment>
<reference evidence="10 11" key="1">
    <citation type="submission" date="2015-07" db="EMBL/GenBank/DDBJ databases">
        <title>Comparative genomics of the Sigatoka disease complex on banana suggests a link between parallel evolutionary changes in Pseudocercospora fijiensis and Pseudocercospora eumusae and increased virulence on the banana host.</title>
        <authorList>
            <person name="Chang T.-C."/>
            <person name="Salvucci A."/>
            <person name="Crous P.W."/>
            <person name="Stergiopoulos I."/>
        </authorList>
    </citation>
    <scope>NUCLEOTIDE SEQUENCE [LARGE SCALE GENOMIC DNA]</scope>
    <source>
        <strain evidence="10 11">CBS 114824</strain>
    </source>
</reference>
<dbReference type="GO" id="GO:0004674">
    <property type="term" value="F:protein serine/threonine kinase activity"/>
    <property type="evidence" value="ECO:0007669"/>
    <property type="project" value="UniProtKB-KW"/>
</dbReference>
<dbReference type="Gene3D" id="1.10.510.10">
    <property type="entry name" value="Transferase(Phosphotransferase) domain 1"/>
    <property type="match status" value="1"/>
</dbReference>
<dbReference type="GO" id="GO:0000245">
    <property type="term" value="P:spliceosomal complex assembly"/>
    <property type="evidence" value="ECO:0007669"/>
    <property type="project" value="TreeGrafter"/>
</dbReference>
<comment type="caution">
    <text evidence="10">The sequence shown here is derived from an EMBL/GenBank/DDBJ whole genome shotgun (WGS) entry which is preliminary data.</text>
</comment>
<evidence type="ECO:0000313" key="11">
    <source>
        <dbReference type="Proteomes" id="UP000070133"/>
    </source>
</evidence>
<evidence type="ECO:0000256" key="5">
    <source>
        <dbReference type="ARBA" id="ARBA00022777"/>
    </source>
</evidence>
<protein>
    <recommendedName>
        <fullName evidence="1">non-specific serine/threonine protein kinase</fullName>
        <ecNumber evidence="1">2.7.11.1</ecNumber>
    </recommendedName>
</protein>